<dbReference type="PANTHER" id="PTHR36766:SF45">
    <property type="entry name" value="NB-ARC DOMAIN-CONTAINING PROTEIN"/>
    <property type="match status" value="1"/>
</dbReference>
<dbReference type="GO" id="GO:0051707">
    <property type="term" value="P:response to other organism"/>
    <property type="evidence" value="ECO:0007669"/>
    <property type="project" value="UniProtKB-ARBA"/>
</dbReference>
<evidence type="ECO:0000256" key="3">
    <source>
        <dbReference type="ARBA" id="ARBA00022737"/>
    </source>
</evidence>
<feature type="domain" description="Disease resistance N-terminal" evidence="8">
    <location>
        <begin position="52"/>
        <end position="118"/>
    </location>
</feature>
<reference evidence="11 12" key="1">
    <citation type="journal article" date="2024" name="Plant Biotechnol. J.">
        <title>Dendrobium thyrsiflorum genome and its molecular insights into genes involved in important horticultural traits.</title>
        <authorList>
            <person name="Chen B."/>
            <person name="Wang J.Y."/>
            <person name="Zheng P.J."/>
            <person name="Li K.L."/>
            <person name="Liang Y.M."/>
            <person name="Chen X.F."/>
            <person name="Zhang C."/>
            <person name="Zhao X."/>
            <person name="He X."/>
            <person name="Zhang G.Q."/>
            <person name="Liu Z.J."/>
            <person name="Xu Q."/>
        </authorList>
    </citation>
    <scope>NUCLEOTIDE SEQUENCE [LARGE SCALE GENOMIC DNA]</scope>
    <source>
        <strain evidence="11">GZMU011</strain>
    </source>
</reference>
<keyword evidence="5" id="KW-0611">Plant defense</keyword>
<dbReference type="InterPro" id="IPR036388">
    <property type="entry name" value="WH-like_DNA-bd_sf"/>
</dbReference>
<dbReference type="Proteomes" id="UP001552299">
    <property type="component" value="Unassembled WGS sequence"/>
</dbReference>
<dbReference type="SUPFAM" id="SSF52540">
    <property type="entry name" value="P-loop containing nucleoside triphosphate hydrolases"/>
    <property type="match status" value="1"/>
</dbReference>
<dbReference type="Gene3D" id="1.10.10.10">
    <property type="entry name" value="Winged helix-like DNA-binding domain superfamily/Winged helix DNA-binding domain"/>
    <property type="match status" value="1"/>
</dbReference>
<dbReference type="Gene3D" id="3.80.10.10">
    <property type="entry name" value="Ribonuclease Inhibitor"/>
    <property type="match status" value="1"/>
</dbReference>
<dbReference type="FunFam" id="3.40.50.300:FF:001091">
    <property type="entry name" value="Probable disease resistance protein At1g61300"/>
    <property type="match status" value="1"/>
</dbReference>
<evidence type="ECO:0000313" key="11">
    <source>
        <dbReference type="EMBL" id="KAL0907614.1"/>
    </source>
</evidence>
<dbReference type="AlphaFoldDB" id="A0ABD0U5P6"/>
<name>A0ABD0U5P6_DENTH</name>
<dbReference type="InterPro" id="IPR041118">
    <property type="entry name" value="Rx_N"/>
</dbReference>
<evidence type="ECO:0000256" key="5">
    <source>
        <dbReference type="ARBA" id="ARBA00022821"/>
    </source>
</evidence>
<dbReference type="Gene3D" id="1.10.8.430">
    <property type="entry name" value="Helical domain of apoptotic protease-activating factors"/>
    <property type="match status" value="1"/>
</dbReference>
<gene>
    <name evidence="11" type="ORF">M5K25_022033</name>
</gene>
<dbReference type="InterPro" id="IPR056789">
    <property type="entry name" value="LRR_R13L1-DRL21"/>
</dbReference>
<dbReference type="EMBL" id="JANQDX010000017">
    <property type="protein sequence ID" value="KAL0907614.1"/>
    <property type="molecule type" value="Genomic_DNA"/>
</dbReference>
<evidence type="ECO:0000259" key="9">
    <source>
        <dbReference type="Pfam" id="PF23559"/>
    </source>
</evidence>
<evidence type="ECO:0000259" key="10">
    <source>
        <dbReference type="Pfam" id="PF25019"/>
    </source>
</evidence>
<dbReference type="PANTHER" id="PTHR36766">
    <property type="entry name" value="PLANT BROAD-SPECTRUM MILDEW RESISTANCE PROTEIN RPW8"/>
    <property type="match status" value="1"/>
</dbReference>
<feature type="domain" description="NB-ARC" evidence="7">
    <location>
        <begin position="219"/>
        <end position="388"/>
    </location>
</feature>
<dbReference type="PRINTS" id="PR00364">
    <property type="entry name" value="DISEASERSIST"/>
</dbReference>
<evidence type="ECO:0000256" key="4">
    <source>
        <dbReference type="ARBA" id="ARBA00022741"/>
    </source>
</evidence>
<dbReference type="Pfam" id="PF00931">
    <property type="entry name" value="NB-ARC"/>
    <property type="match status" value="1"/>
</dbReference>
<evidence type="ECO:0000259" key="7">
    <source>
        <dbReference type="Pfam" id="PF00931"/>
    </source>
</evidence>
<evidence type="ECO:0000256" key="1">
    <source>
        <dbReference type="ARBA" id="ARBA00008894"/>
    </source>
</evidence>
<dbReference type="InterPro" id="IPR002182">
    <property type="entry name" value="NB-ARC"/>
</dbReference>
<keyword evidence="3" id="KW-0677">Repeat</keyword>
<comment type="caution">
    <text evidence="11">The sequence shown here is derived from an EMBL/GenBank/DDBJ whole genome shotgun (WGS) entry which is preliminary data.</text>
</comment>
<dbReference type="Pfam" id="PF25019">
    <property type="entry name" value="LRR_R13L1-DRL21"/>
    <property type="match status" value="1"/>
</dbReference>
<keyword evidence="2" id="KW-0433">Leucine-rich repeat</keyword>
<dbReference type="InterPro" id="IPR027417">
    <property type="entry name" value="P-loop_NTPase"/>
</dbReference>
<dbReference type="SUPFAM" id="SSF52058">
    <property type="entry name" value="L domain-like"/>
    <property type="match status" value="1"/>
</dbReference>
<organism evidence="11 12">
    <name type="scientific">Dendrobium thyrsiflorum</name>
    <name type="common">Pinecone-like raceme dendrobium</name>
    <name type="synonym">Orchid</name>
    <dbReference type="NCBI Taxonomy" id="117978"/>
    <lineage>
        <taxon>Eukaryota</taxon>
        <taxon>Viridiplantae</taxon>
        <taxon>Streptophyta</taxon>
        <taxon>Embryophyta</taxon>
        <taxon>Tracheophyta</taxon>
        <taxon>Spermatophyta</taxon>
        <taxon>Magnoliopsida</taxon>
        <taxon>Liliopsida</taxon>
        <taxon>Asparagales</taxon>
        <taxon>Orchidaceae</taxon>
        <taxon>Epidendroideae</taxon>
        <taxon>Malaxideae</taxon>
        <taxon>Dendrobiinae</taxon>
        <taxon>Dendrobium</taxon>
    </lineage>
</organism>
<evidence type="ECO:0000256" key="6">
    <source>
        <dbReference type="ARBA" id="ARBA00022840"/>
    </source>
</evidence>
<keyword evidence="4" id="KW-0547">Nucleotide-binding</keyword>
<dbReference type="Pfam" id="PF23559">
    <property type="entry name" value="WHD_DRP"/>
    <property type="match status" value="1"/>
</dbReference>
<dbReference type="GO" id="GO:0006952">
    <property type="term" value="P:defense response"/>
    <property type="evidence" value="ECO:0007669"/>
    <property type="project" value="UniProtKB-KW"/>
</dbReference>
<dbReference type="GO" id="GO:0005524">
    <property type="term" value="F:ATP binding"/>
    <property type="evidence" value="ECO:0007669"/>
    <property type="project" value="UniProtKB-KW"/>
</dbReference>
<dbReference type="InterPro" id="IPR058922">
    <property type="entry name" value="WHD_DRP"/>
</dbReference>
<dbReference type="InterPro" id="IPR032675">
    <property type="entry name" value="LRR_dom_sf"/>
</dbReference>
<proteinExistence type="inferred from homology"/>
<dbReference type="Pfam" id="PF18052">
    <property type="entry name" value="Rx_N"/>
    <property type="match status" value="1"/>
</dbReference>
<feature type="domain" description="Disease resistance protein winged helix" evidence="9">
    <location>
        <begin position="477"/>
        <end position="553"/>
    </location>
</feature>
<keyword evidence="12" id="KW-1185">Reference proteome</keyword>
<comment type="similarity">
    <text evidence="1">Belongs to the disease resistance NB-LRR family.</text>
</comment>
<dbReference type="Gene3D" id="1.20.5.4130">
    <property type="match status" value="1"/>
</dbReference>
<dbReference type="Gene3D" id="3.40.50.300">
    <property type="entry name" value="P-loop containing nucleotide triphosphate hydrolases"/>
    <property type="match status" value="1"/>
</dbReference>
<evidence type="ECO:0000256" key="2">
    <source>
        <dbReference type="ARBA" id="ARBA00022614"/>
    </source>
</evidence>
<sequence length="1131" mass="130427">MAGITSSIISNLLSSLKRLSQVMPIFTSLTASSSSSSSSIVGDEVMVVDVNSIQESLMEDVSRLSRMLQRIQALLDEAEEREVHDKQTQLWLSELRKVAYDAEDILDQFDYQIIKTQVEGMAATVEKPSPKGKQVDDDGKDFYGYQVSLPSSTSIKIPISCDMAMMINEIIRKFDEIAKDKKALQLREVDAPRRPCLNDVMKRPPSSSLVYESDVFGREEEKRKIIQLLMSQSEKENNIIPIVGMGGVGKTTLAQLVYNDLIVCQHFSPKVWVCVSKEFDVLGVTKEIVKSIIKSSIHEDNNNLNDLHCILKEALLDKKFLLILDDVWNERPDMWEAFQAPFSGIRMGKIIVTTRSMSVARIMQTVSPLKLECLHEENSWLLFQRHAFYGWEPNQQLNFEQIGRGIIKKCGGLPLALKAVGGFLRFEFKEQIWKDVLNNNLLELEETKNLILPALRISYNYLPTHLKPCFLYASLCPKNYSFCKLEMMGMWIAQGYIQLAGRKRLLEDLAFEFFEDLVRRSFFQCSKFQRFQPEKERRFEELFSLHDMVHDLAQSITKNEICALLNFSELKDIPKDAKHIFLKHTKVNQILLHGAIRTLDNIVSDHLYGVLDQSILSKQSFSYLGYLRVLRFDAPNFDCSFQFVNLISNMHQLCFLSIYVRTILLTEYSFLSLYKLQTLILQSCYINMLPHAIGKLINLRHLMIQSKNRELMLETSFGFENLLTFYFDSYCGYCKIQDFFESKFHLRRDGSYSIIRWLKHLMNLQGSLEIYGLENVIDHEDAKSANLLSKPYIDSLRLDWANNKYDECSRNDEVVLQGLEPHTNLKELIMNGYNGSGFPSWFGNPRFSNLTKIKLRNFYNKEECKFLPLSKLPSLTSLEIRNIRGITKMGQDFWCCKVYSYGRENYFTKALVGFHSSEYLTNKSLPEWREQPMVNNGEFSSLKYLHITFCSKLQQISTLPLSLEEFSVHSCKRLEYIALPYSSGHLPRLQKVKIYLCGNLKSMINLNNLVGSLKVLELASCGLLMPDPDEDFDHSFGRVPFEKGIACVFKCPGMKEWCQRHGLTYEEDWTHPKVLLKLEELMSADWDSDDNSRDKVLKRGILALEVLNELRDNSFDEALNEAVRALLALHV</sequence>
<evidence type="ECO:0000259" key="8">
    <source>
        <dbReference type="Pfam" id="PF18052"/>
    </source>
</evidence>
<protein>
    <submittedName>
        <fullName evidence="11">Uncharacterized protein</fullName>
    </submittedName>
</protein>
<feature type="domain" description="R13L1/DRL21-like LRR repeat region" evidence="10">
    <location>
        <begin position="755"/>
        <end position="882"/>
    </location>
</feature>
<accession>A0ABD0U5P6</accession>
<dbReference type="InterPro" id="IPR042197">
    <property type="entry name" value="Apaf_helical"/>
</dbReference>
<evidence type="ECO:0000313" key="12">
    <source>
        <dbReference type="Proteomes" id="UP001552299"/>
    </source>
</evidence>
<keyword evidence="6" id="KW-0067">ATP-binding</keyword>